<protein>
    <submittedName>
        <fullName evidence="1">Uncharacterized protein</fullName>
    </submittedName>
</protein>
<dbReference type="Proteomes" id="UP001056120">
    <property type="component" value="Linkage Group LG22"/>
</dbReference>
<proteinExistence type="predicted"/>
<evidence type="ECO:0000313" key="1">
    <source>
        <dbReference type="EMBL" id="KAI3725357.1"/>
    </source>
</evidence>
<evidence type="ECO:0000313" key="2">
    <source>
        <dbReference type="Proteomes" id="UP001056120"/>
    </source>
</evidence>
<keyword evidence="2" id="KW-1185">Reference proteome</keyword>
<reference evidence="2" key="1">
    <citation type="journal article" date="2022" name="Mol. Ecol. Resour.">
        <title>The genomes of chicory, endive, great burdock and yacon provide insights into Asteraceae palaeo-polyploidization history and plant inulin production.</title>
        <authorList>
            <person name="Fan W."/>
            <person name="Wang S."/>
            <person name="Wang H."/>
            <person name="Wang A."/>
            <person name="Jiang F."/>
            <person name="Liu H."/>
            <person name="Zhao H."/>
            <person name="Xu D."/>
            <person name="Zhang Y."/>
        </authorList>
    </citation>
    <scope>NUCLEOTIDE SEQUENCE [LARGE SCALE GENOMIC DNA]</scope>
    <source>
        <strain evidence="2">cv. Yunnan</strain>
    </source>
</reference>
<gene>
    <name evidence="1" type="ORF">L1987_65144</name>
</gene>
<comment type="caution">
    <text evidence="1">The sequence shown here is derived from an EMBL/GenBank/DDBJ whole genome shotgun (WGS) entry which is preliminary data.</text>
</comment>
<name>A0ACB9BTI4_9ASTR</name>
<organism evidence="1 2">
    <name type="scientific">Smallanthus sonchifolius</name>
    <dbReference type="NCBI Taxonomy" id="185202"/>
    <lineage>
        <taxon>Eukaryota</taxon>
        <taxon>Viridiplantae</taxon>
        <taxon>Streptophyta</taxon>
        <taxon>Embryophyta</taxon>
        <taxon>Tracheophyta</taxon>
        <taxon>Spermatophyta</taxon>
        <taxon>Magnoliopsida</taxon>
        <taxon>eudicotyledons</taxon>
        <taxon>Gunneridae</taxon>
        <taxon>Pentapetalae</taxon>
        <taxon>asterids</taxon>
        <taxon>campanulids</taxon>
        <taxon>Asterales</taxon>
        <taxon>Asteraceae</taxon>
        <taxon>Asteroideae</taxon>
        <taxon>Heliantheae alliance</taxon>
        <taxon>Millerieae</taxon>
        <taxon>Smallanthus</taxon>
    </lineage>
</organism>
<sequence>MRRFVPLLSQKKISSQASINRFSSPSLVLLHQLLDFNRHCLSMFTIVTKDFVISGFCMRTGHQAGFQGATYIDCPKKLYHSPRSSA</sequence>
<dbReference type="EMBL" id="CM042039">
    <property type="protein sequence ID" value="KAI3725357.1"/>
    <property type="molecule type" value="Genomic_DNA"/>
</dbReference>
<reference evidence="1 2" key="2">
    <citation type="journal article" date="2022" name="Mol. Ecol. Resour.">
        <title>The genomes of chicory, endive, great burdock and yacon provide insights into Asteraceae paleo-polyploidization history and plant inulin production.</title>
        <authorList>
            <person name="Fan W."/>
            <person name="Wang S."/>
            <person name="Wang H."/>
            <person name="Wang A."/>
            <person name="Jiang F."/>
            <person name="Liu H."/>
            <person name="Zhao H."/>
            <person name="Xu D."/>
            <person name="Zhang Y."/>
        </authorList>
    </citation>
    <scope>NUCLEOTIDE SEQUENCE [LARGE SCALE GENOMIC DNA]</scope>
    <source>
        <strain evidence="2">cv. Yunnan</strain>
        <tissue evidence="1">Leaves</tissue>
    </source>
</reference>
<accession>A0ACB9BTI4</accession>